<reference evidence="8 9" key="1">
    <citation type="journal article" date="2019" name="Int. J. Syst. Evol. Microbiol.">
        <title>The Global Catalogue of Microorganisms (GCM) 10K type strain sequencing project: providing services to taxonomists for standard genome sequencing and annotation.</title>
        <authorList>
            <consortium name="The Broad Institute Genomics Platform"/>
            <consortium name="The Broad Institute Genome Sequencing Center for Infectious Disease"/>
            <person name="Wu L."/>
            <person name="Ma J."/>
        </authorList>
    </citation>
    <scope>NUCLEOTIDE SEQUENCE [LARGE SCALE GENOMIC DNA]</scope>
    <source>
        <strain evidence="8 9">JCM 3367</strain>
    </source>
</reference>
<dbReference type="Gene3D" id="3.40.1030.10">
    <property type="entry name" value="Nucleoside phosphorylase/phosphoribosyltransferase catalytic domain"/>
    <property type="match status" value="1"/>
</dbReference>
<name>A0ABN3NAQ0_9ACTN</name>
<feature type="binding site" evidence="5">
    <location>
        <begin position="90"/>
        <end position="91"/>
    </location>
    <ligand>
        <name>5-phospho-alpha-D-ribose 1-diphosphate</name>
        <dbReference type="ChEBI" id="CHEBI:58017"/>
    </ligand>
</feature>
<dbReference type="EC" id="2.4.2.18" evidence="5"/>
<sequence>MDGHSWPQLLNRLLRGEQLAGGDTAWAMDEIMSGTATDAQLAGFLVGLRAKGETPDELAGLVATMLRRSTAVELPEQLRAAAVDVVGTGGDGSNTVNISTMAAVVVAGAGVPVVKHGNRAASSSCGTADVLEKLGICLELGPEGVLRTVTEAGIGFCFAPRFHPGARHAAAVRRELGVPTAFNVLGPLTNPARPRSGVVGCFDATMAPVMAQVFADRGDSVLVVRGADGLDEISTAAPTRVWVAAGGTVRAFTIDATALGLARSQPGALRGGDAAANAAVVERLLAGESGPVRDAVLVNAAAALVAQAGLADCDGAGLLAGLRSGLDRAAAAIDCGAAGDRLRRWVVSSTMARPAAV</sequence>
<feature type="binding site" evidence="5">
    <location>
        <position position="231"/>
    </location>
    <ligand>
        <name>Mg(2+)</name>
        <dbReference type="ChEBI" id="CHEBI:18420"/>
        <label>2</label>
    </ligand>
</feature>
<feature type="binding site" evidence="5">
    <location>
        <position position="95"/>
    </location>
    <ligand>
        <name>5-phospho-alpha-D-ribose 1-diphosphate</name>
        <dbReference type="ChEBI" id="CHEBI:58017"/>
    </ligand>
</feature>
<evidence type="ECO:0000259" key="7">
    <source>
        <dbReference type="Pfam" id="PF02885"/>
    </source>
</evidence>
<comment type="catalytic activity">
    <reaction evidence="5">
        <text>N-(5-phospho-beta-D-ribosyl)anthranilate + diphosphate = 5-phospho-alpha-D-ribose 1-diphosphate + anthranilate</text>
        <dbReference type="Rhea" id="RHEA:11768"/>
        <dbReference type="ChEBI" id="CHEBI:16567"/>
        <dbReference type="ChEBI" id="CHEBI:18277"/>
        <dbReference type="ChEBI" id="CHEBI:33019"/>
        <dbReference type="ChEBI" id="CHEBI:58017"/>
        <dbReference type="EC" id="2.4.2.18"/>
    </reaction>
</comment>
<keyword evidence="4 5" id="KW-0057">Aromatic amino acid biosynthesis</keyword>
<evidence type="ECO:0000256" key="2">
    <source>
        <dbReference type="ARBA" id="ARBA00022679"/>
    </source>
</evidence>
<dbReference type="SUPFAM" id="SSF47648">
    <property type="entry name" value="Nucleoside phosphorylase/phosphoribosyltransferase N-terminal domain"/>
    <property type="match status" value="1"/>
</dbReference>
<evidence type="ECO:0000259" key="6">
    <source>
        <dbReference type="Pfam" id="PF00591"/>
    </source>
</evidence>
<comment type="caution">
    <text evidence="5">Lacks conserved residue(s) required for the propagation of feature annotation.</text>
</comment>
<dbReference type="InterPro" id="IPR036320">
    <property type="entry name" value="Glycosyl_Trfase_fam3_N_dom_sf"/>
</dbReference>
<feature type="binding site" evidence="5">
    <location>
        <position position="87"/>
    </location>
    <ligand>
        <name>anthranilate</name>
        <dbReference type="ChEBI" id="CHEBI:16567"/>
        <label>1</label>
    </ligand>
</feature>
<feature type="binding site" evidence="5">
    <location>
        <position position="232"/>
    </location>
    <ligand>
        <name>Mg(2+)</name>
        <dbReference type="ChEBI" id="CHEBI:18420"/>
        <label>2</label>
    </ligand>
</feature>
<dbReference type="InterPro" id="IPR035902">
    <property type="entry name" value="Nuc_phospho_transferase"/>
</dbReference>
<dbReference type="HAMAP" id="MF_00211">
    <property type="entry name" value="TrpD"/>
    <property type="match status" value="1"/>
</dbReference>
<dbReference type="InterPro" id="IPR005940">
    <property type="entry name" value="Anthranilate_Pribosyl_Tfrase"/>
</dbReference>
<feature type="binding site" evidence="5">
    <location>
        <position position="118"/>
    </location>
    <ligand>
        <name>anthranilate</name>
        <dbReference type="ChEBI" id="CHEBI:16567"/>
        <label>1</label>
    </ligand>
</feature>
<evidence type="ECO:0000256" key="1">
    <source>
        <dbReference type="ARBA" id="ARBA00022676"/>
    </source>
</evidence>
<dbReference type="InterPro" id="IPR017459">
    <property type="entry name" value="Glycosyl_Trfase_fam3_N_dom"/>
</dbReference>
<evidence type="ECO:0000256" key="4">
    <source>
        <dbReference type="ARBA" id="ARBA00023141"/>
    </source>
</evidence>
<organism evidence="8 9">
    <name type="scientific">Pilimelia columellifera subsp. columellifera</name>
    <dbReference type="NCBI Taxonomy" id="706583"/>
    <lineage>
        <taxon>Bacteria</taxon>
        <taxon>Bacillati</taxon>
        <taxon>Actinomycetota</taxon>
        <taxon>Actinomycetes</taxon>
        <taxon>Micromonosporales</taxon>
        <taxon>Micromonosporaceae</taxon>
        <taxon>Pilimelia</taxon>
    </lineage>
</organism>
<dbReference type="EMBL" id="BAAARY010000004">
    <property type="protein sequence ID" value="GAA2517735.1"/>
    <property type="molecule type" value="Genomic_DNA"/>
</dbReference>
<proteinExistence type="inferred from homology"/>
<dbReference type="RefSeq" id="WP_344169834.1">
    <property type="nucleotide sequence ID" value="NZ_BAAARY010000004.1"/>
</dbReference>
<protein>
    <recommendedName>
        <fullName evidence="5">Anthranilate phosphoribosyltransferase</fullName>
        <ecNumber evidence="5">2.4.2.18</ecNumber>
    </recommendedName>
</protein>
<keyword evidence="2 5" id="KW-0808">Transferase</keyword>
<feature type="domain" description="Glycosyl transferase family 3" evidence="6">
    <location>
        <begin position="81"/>
        <end position="338"/>
    </location>
</feature>
<accession>A0ABN3NAQ0</accession>
<comment type="pathway">
    <text evidence="5">Amino-acid biosynthesis; L-tryptophan biosynthesis; L-tryptophan from chorismate: step 2/5.</text>
</comment>
<dbReference type="InterPro" id="IPR000312">
    <property type="entry name" value="Glycosyl_Trfase_fam3"/>
</dbReference>
<feature type="binding site" evidence="5">
    <location>
        <position position="173"/>
    </location>
    <ligand>
        <name>anthranilate</name>
        <dbReference type="ChEBI" id="CHEBI:16567"/>
        <label>2</label>
    </ligand>
</feature>
<feature type="binding site" evidence="5">
    <location>
        <begin position="115"/>
        <end position="123"/>
    </location>
    <ligand>
        <name>5-phospho-alpha-D-ribose 1-diphosphate</name>
        <dbReference type="ChEBI" id="CHEBI:58017"/>
    </ligand>
</feature>
<evidence type="ECO:0000313" key="8">
    <source>
        <dbReference type="EMBL" id="GAA2517735.1"/>
    </source>
</evidence>
<feature type="domain" description="Glycosyl transferase family 3 N-terminal" evidence="7">
    <location>
        <begin position="8"/>
        <end position="68"/>
    </location>
</feature>
<evidence type="ECO:0000313" key="9">
    <source>
        <dbReference type="Proteomes" id="UP001499978"/>
    </source>
</evidence>
<dbReference type="PANTHER" id="PTHR43285:SF2">
    <property type="entry name" value="ANTHRANILATE PHOSPHORIBOSYLTRANSFERASE"/>
    <property type="match status" value="1"/>
</dbReference>
<dbReference type="Gene3D" id="1.20.970.10">
    <property type="entry name" value="Transferase, Pyrimidine Nucleoside Phosphorylase, Chain C"/>
    <property type="match status" value="1"/>
</dbReference>
<comment type="cofactor">
    <cofactor evidence="5">
        <name>Mg(2+)</name>
        <dbReference type="ChEBI" id="CHEBI:18420"/>
    </cofactor>
    <text evidence="5">Binds 2 magnesium ions per monomer.</text>
</comment>
<keyword evidence="9" id="KW-1185">Reference proteome</keyword>
<feature type="binding site" evidence="5">
    <location>
        <position position="99"/>
    </location>
    <ligand>
        <name>Mg(2+)</name>
        <dbReference type="ChEBI" id="CHEBI:18420"/>
        <label>1</label>
    </ligand>
</feature>
<feature type="binding site" evidence="5">
    <location>
        <begin position="97"/>
        <end position="100"/>
    </location>
    <ligand>
        <name>5-phospho-alpha-D-ribose 1-diphosphate</name>
        <dbReference type="ChEBI" id="CHEBI:58017"/>
    </ligand>
</feature>
<dbReference type="PANTHER" id="PTHR43285">
    <property type="entry name" value="ANTHRANILATE PHOSPHORIBOSYLTRANSFERASE"/>
    <property type="match status" value="1"/>
</dbReference>
<comment type="subunit">
    <text evidence="5">Homodimer.</text>
</comment>
<keyword evidence="1 5" id="KW-0328">Glycosyltransferase</keyword>
<evidence type="ECO:0000256" key="5">
    <source>
        <dbReference type="HAMAP-Rule" id="MF_00211"/>
    </source>
</evidence>
<keyword evidence="5" id="KW-0460">Magnesium</keyword>
<feature type="binding site" evidence="5">
    <location>
        <position position="87"/>
    </location>
    <ligand>
        <name>5-phospho-alpha-D-ribose 1-diphosphate</name>
        <dbReference type="ChEBI" id="CHEBI:58017"/>
    </ligand>
</feature>
<feature type="binding site" evidence="5">
    <location>
        <position position="127"/>
    </location>
    <ligand>
        <name>5-phospho-alpha-D-ribose 1-diphosphate</name>
        <dbReference type="ChEBI" id="CHEBI:58017"/>
    </ligand>
</feature>
<dbReference type="NCBIfam" id="TIGR01245">
    <property type="entry name" value="trpD"/>
    <property type="match status" value="1"/>
</dbReference>
<feature type="binding site" evidence="5">
    <location>
        <position position="232"/>
    </location>
    <ligand>
        <name>Mg(2+)</name>
        <dbReference type="ChEBI" id="CHEBI:18420"/>
        <label>1</label>
    </ligand>
</feature>
<gene>
    <name evidence="8" type="primary">trpD_2</name>
    <name evidence="5" type="synonym">trpD</name>
    <name evidence="8" type="ORF">GCM10010201_13250</name>
</gene>
<keyword evidence="5" id="KW-0479">Metal-binding</keyword>
<dbReference type="Pfam" id="PF02885">
    <property type="entry name" value="Glycos_trans_3N"/>
    <property type="match status" value="1"/>
</dbReference>
<comment type="caution">
    <text evidence="8">The sequence shown here is derived from an EMBL/GenBank/DDBJ whole genome shotgun (WGS) entry which is preliminary data.</text>
</comment>
<keyword evidence="3 5" id="KW-0822">Tryptophan biosynthesis</keyword>
<keyword evidence="5" id="KW-0028">Amino-acid biosynthesis</keyword>
<dbReference type="Pfam" id="PF00591">
    <property type="entry name" value="Glycos_transf_3"/>
    <property type="match status" value="1"/>
</dbReference>
<dbReference type="SUPFAM" id="SSF52418">
    <property type="entry name" value="Nucleoside phosphorylase/phosphoribosyltransferase catalytic domain"/>
    <property type="match status" value="1"/>
</dbReference>
<dbReference type="GO" id="GO:0016757">
    <property type="term" value="F:glycosyltransferase activity"/>
    <property type="evidence" value="ECO:0007669"/>
    <property type="project" value="UniProtKB-KW"/>
</dbReference>
<evidence type="ECO:0000256" key="3">
    <source>
        <dbReference type="ARBA" id="ARBA00022822"/>
    </source>
</evidence>
<comment type="function">
    <text evidence="5">Catalyzes the transfer of the phosphoribosyl group of 5-phosphorylribose-1-pyrophosphate (PRPP) to anthranilate to yield N-(5'-phosphoribosyl)-anthranilate (PRA).</text>
</comment>
<comment type="similarity">
    <text evidence="5">Belongs to the anthranilate phosphoribosyltransferase family.</text>
</comment>
<dbReference type="Proteomes" id="UP001499978">
    <property type="component" value="Unassembled WGS sequence"/>
</dbReference>